<evidence type="ECO:0000313" key="2">
    <source>
        <dbReference type="EMBL" id="GFU35596.1"/>
    </source>
</evidence>
<dbReference type="OrthoDB" id="10467791at2759"/>
<gene>
    <name evidence="2" type="primary">AVEN_102721_1</name>
    <name evidence="2" type="ORF">NPIL_431701</name>
</gene>
<dbReference type="PROSITE" id="PS50013">
    <property type="entry name" value="CHROMO_2"/>
    <property type="match status" value="1"/>
</dbReference>
<dbReference type="Gene3D" id="2.40.50.40">
    <property type="match status" value="1"/>
</dbReference>
<organism evidence="2 3">
    <name type="scientific">Nephila pilipes</name>
    <name type="common">Giant wood spider</name>
    <name type="synonym">Nephila maculata</name>
    <dbReference type="NCBI Taxonomy" id="299642"/>
    <lineage>
        <taxon>Eukaryota</taxon>
        <taxon>Metazoa</taxon>
        <taxon>Ecdysozoa</taxon>
        <taxon>Arthropoda</taxon>
        <taxon>Chelicerata</taxon>
        <taxon>Arachnida</taxon>
        <taxon>Araneae</taxon>
        <taxon>Araneomorphae</taxon>
        <taxon>Entelegynae</taxon>
        <taxon>Araneoidea</taxon>
        <taxon>Nephilidae</taxon>
        <taxon>Nephila</taxon>
    </lineage>
</organism>
<reference evidence="2" key="1">
    <citation type="submission" date="2020-08" db="EMBL/GenBank/DDBJ databases">
        <title>Multicomponent nature underlies the extraordinary mechanical properties of spider dragline silk.</title>
        <authorList>
            <person name="Kono N."/>
            <person name="Nakamura H."/>
            <person name="Mori M."/>
            <person name="Yoshida Y."/>
            <person name="Ohtoshi R."/>
            <person name="Malay A.D."/>
            <person name="Moran D.A.P."/>
            <person name="Tomita M."/>
            <person name="Numata K."/>
            <person name="Arakawa K."/>
        </authorList>
    </citation>
    <scope>NUCLEOTIDE SEQUENCE</scope>
</reference>
<dbReference type="InterPro" id="IPR016197">
    <property type="entry name" value="Chromo-like_dom_sf"/>
</dbReference>
<protein>
    <recommendedName>
        <fullName evidence="1">Chromo domain-containing protein</fullName>
    </recommendedName>
</protein>
<comment type="caution">
    <text evidence="2">The sequence shown here is derived from an EMBL/GenBank/DDBJ whole genome shotgun (WGS) entry which is preliminary data.</text>
</comment>
<dbReference type="GO" id="GO:0005694">
    <property type="term" value="C:chromosome"/>
    <property type="evidence" value="ECO:0007669"/>
    <property type="project" value="UniProtKB-ARBA"/>
</dbReference>
<dbReference type="InterPro" id="IPR000953">
    <property type="entry name" value="Chromo/chromo_shadow_dom"/>
</dbReference>
<evidence type="ECO:0000259" key="1">
    <source>
        <dbReference type="PROSITE" id="PS50013"/>
    </source>
</evidence>
<feature type="domain" description="Chromo" evidence="1">
    <location>
        <begin position="9"/>
        <end position="40"/>
    </location>
</feature>
<dbReference type="SUPFAM" id="SSF54160">
    <property type="entry name" value="Chromo domain-like"/>
    <property type="match status" value="1"/>
</dbReference>
<accession>A0A8X6QRK4</accession>
<sequence>MDKSDNDLWAVEKIIRIKGRGASRQLFVKWVEFDDSFNSWIKAEWLKDDRFSYSLTIQLEYRAPDREIFKNQTIYLIAKEPILDETFEIKLKEGDVLEQIKLQLNDLVLGNEVNFTESNGKVIVTLRFNIKIEFKKNISPRLMSALNIIDDAYTIFGEKSKVQFPYTQPIESIKGESFHVIVYKIYPTKRKETKTKTLLIVSFRIIAKELFERGHVL</sequence>
<name>A0A8X6QRK4_NEPPI</name>
<dbReference type="Proteomes" id="UP000887013">
    <property type="component" value="Unassembled WGS sequence"/>
</dbReference>
<proteinExistence type="predicted"/>
<dbReference type="AlphaFoldDB" id="A0A8X6QRK4"/>
<dbReference type="EMBL" id="BMAW01034519">
    <property type="protein sequence ID" value="GFU35596.1"/>
    <property type="molecule type" value="Genomic_DNA"/>
</dbReference>
<dbReference type="SMART" id="SM00298">
    <property type="entry name" value="CHROMO"/>
    <property type="match status" value="1"/>
</dbReference>
<keyword evidence="3" id="KW-1185">Reference proteome</keyword>
<evidence type="ECO:0000313" key="3">
    <source>
        <dbReference type="Proteomes" id="UP000887013"/>
    </source>
</evidence>